<proteinExistence type="predicted"/>
<feature type="non-terminal residue" evidence="1">
    <location>
        <position position="119"/>
    </location>
</feature>
<accession>A0A8J9V6W7</accession>
<dbReference type="AlphaFoldDB" id="A0A8J9V6W7"/>
<evidence type="ECO:0000313" key="2">
    <source>
        <dbReference type="Proteomes" id="UP000838878"/>
    </source>
</evidence>
<sequence length="119" mass="13328">MKSTKLAVICGCRTFHSHFVGSLIALRQSLAQSPRKVQKLLVRQLSLIKAGCDMDGKHTTTTSRATLDHISICLLVGRIVTQPNSSKMAVICMYTMAQLFLRMGHRLRRDLCELITSIR</sequence>
<gene>
    <name evidence="1" type="ORF">BINO364_LOCUS3232</name>
</gene>
<keyword evidence="2" id="KW-1185">Reference proteome</keyword>
<reference evidence="1" key="1">
    <citation type="submission" date="2021-12" db="EMBL/GenBank/DDBJ databases">
        <authorList>
            <person name="Martin H S."/>
        </authorList>
    </citation>
    <scope>NUCLEOTIDE SEQUENCE</scope>
</reference>
<protein>
    <submittedName>
        <fullName evidence="1">Uncharacterized protein</fullName>
    </submittedName>
</protein>
<evidence type="ECO:0000313" key="1">
    <source>
        <dbReference type="EMBL" id="CAH0716468.1"/>
    </source>
</evidence>
<dbReference type="Proteomes" id="UP000838878">
    <property type="component" value="Chromosome 11"/>
</dbReference>
<name>A0A8J9V6W7_9NEOP</name>
<dbReference type="EMBL" id="OV170231">
    <property type="protein sequence ID" value="CAH0716468.1"/>
    <property type="molecule type" value="Genomic_DNA"/>
</dbReference>
<organism evidence="1 2">
    <name type="scientific">Brenthis ino</name>
    <name type="common">lesser marbled fritillary</name>
    <dbReference type="NCBI Taxonomy" id="405034"/>
    <lineage>
        <taxon>Eukaryota</taxon>
        <taxon>Metazoa</taxon>
        <taxon>Ecdysozoa</taxon>
        <taxon>Arthropoda</taxon>
        <taxon>Hexapoda</taxon>
        <taxon>Insecta</taxon>
        <taxon>Pterygota</taxon>
        <taxon>Neoptera</taxon>
        <taxon>Endopterygota</taxon>
        <taxon>Lepidoptera</taxon>
        <taxon>Glossata</taxon>
        <taxon>Ditrysia</taxon>
        <taxon>Papilionoidea</taxon>
        <taxon>Nymphalidae</taxon>
        <taxon>Heliconiinae</taxon>
        <taxon>Argynnini</taxon>
        <taxon>Brenthis</taxon>
    </lineage>
</organism>